<evidence type="ECO:0000256" key="1">
    <source>
        <dbReference type="ARBA" id="ARBA00022478"/>
    </source>
</evidence>
<dbReference type="GO" id="GO:0003677">
    <property type="term" value="F:DNA binding"/>
    <property type="evidence" value="ECO:0007669"/>
    <property type="project" value="UniProtKB-KW"/>
</dbReference>
<evidence type="ECO:0000256" key="11">
    <source>
        <dbReference type="ARBA" id="ARBA00023163"/>
    </source>
</evidence>
<dbReference type="GO" id="GO:1990077">
    <property type="term" value="C:primosome complex"/>
    <property type="evidence" value="ECO:0007669"/>
    <property type="project" value="UniProtKB-KW"/>
</dbReference>
<sequence>MSKAVEQIKEKLNILDIIGTYVKLVKAGSGYKGKCPFHNEKTPSFSVSPDRGFYYCFGCGAKGDIFTFVEQIEGLDFKGALIELADRAGVKLVKDDVRQREDSTSESKDGLYETLEIAADYFQDNLKRRGDALEYLKRRGLDDASVANWRIGFAEDSWRSLQAYLKSKKIPEKLAVDAGLVKQSDNATYDRFRSRVMFPIFDSAGRVVGFSGRHFDAEIAGGKGANADKSEPVSSKEEADKPKTEEPKYLNTPETAVFKKSEILYGYNRAKTIIKKYDFSIIVEGQMDLVLTHQAGYQNTVATSGTALTDSHLKILNRLSKRVVFAFDGDSAGLKAALRAAAMAVSMGMDVKICPLPLGTDPADLVRQNPILLKNAVAASKNVVDFLSDAVFSSGKKGRKLIDAVTADILPFVKSVPNKIEQSQYVSKLGERLGVGQEAVYEELAKVSSYETSGAKNAVTAVSREPSTRGGQLRRILRGLVLWKESLHDDEFLSKIKKQADSLLKEDDDAANIKEELIFEAEKFYGDQITVNEALSLIKDLEREMLKEDAAILARQLKESETAGDKDRAAKLLESIHEISRRIDKLENKAVESINNKSK</sequence>
<organism evidence="18 19">
    <name type="scientific">Candidatus Taylorbacteria bacterium RIFCSPLOWO2_02_FULL_46_40</name>
    <dbReference type="NCBI Taxonomy" id="1802329"/>
    <lineage>
        <taxon>Bacteria</taxon>
        <taxon>Candidatus Tayloriibacteriota</taxon>
    </lineage>
</organism>
<keyword evidence="4 12" id="KW-0548">Nucleotidyltransferase</keyword>
<accession>A0A1G2NVB1</accession>
<dbReference type="Pfam" id="PF01807">
    <property type="entry name" value="Zn_ribbon_DnaG"/>
    <property type="match status" value="1"/>
</dbReference>
<dbReference type="InterPro" id="IPR013264">
    <property type="entry name" value="DNAG_N"/>
</dbReference>
<dbReference type="GO" id="GO:0008270">
    <property type="term" value="F:zinc ion binding"/>
    <property type="evidence" value="ECO:0007669"/>
    <property type="project" value="UniProtKB-UniRule"/>
</dbReference>
<keyword evidence="8 12" id="KW-0862">Zinc</keyword>
<comment type="catalytic activity">
    <reaction evidence="12">
        <text>ssDNA + n NTP = ssDNA/pppN(pN)n-1 hybrid + (n-1) diphosphate.</text>
        <dbReference type="EC" id="2.7.7.101"/>
    </reaction>
</comment>
<evidence type="ECO:0000256" key="3">
    <source>
        <dbReference type="ARBA" id="ARBA00022679"/>
    </source>
</evidence>
<dbReference type="InterPro" id="IPR034151">
    <property type="entry name" value="TOPRIM_DnaG_bac"/>
</dbReference>
<evidence type="ECO:0000256" key="13">
    <source>
        <dbReference type="PIRNR" id="PIRNR002811"/>
    </source>
</evidence>
<dbReference type="PANTHER" id="PTHR30313:SF2">
    <property type="entry name" value="DNA PRIMASE"/>
    <property type="match status" value="1"/>
</dbReference>
<dbReference type="SUPFAM" id="SSF57783">
    <property type="entry name" value="Zinc beta-ribbon"/>
    <property type="match status" value="1"/>
</dbReference>
<dbReference type="PANTHER" id="PTHR30313">
    <property type="entry name" value="DNA PRIMASE"/>
    <property type="match status" value="1"/>
</dbReference>
<dbReference type="FunFam" id="3.90.580.10:FF:000001">
    <property type="entry name" value="DNA primase"/>
    <property type="match status" value="1"/>
</dbReference>
<dbReference type="Pfam" id="PF10410">
    <property type="entry name" value="DnaB_bind"/>
    <property type="match status" value="1"/>
</dbReference>
<comment type="caution">
    <text evidence="18">The sequence shown here is derived from an EMBL/GenBank/DDBJ whole genome shotgun (WGS) entry which is preliminary data.</text>
</comment>
<keyword evidence="10 12" id="KW-0238">DNA-binding</keyword>
<comment type="similarity">
    <text evidence="12 13">Belongs to the DnaG primase family.</text>
</comment>
<keyword evidence="9" id="KW-0460">Magnesium</keyword>
<dbReference type="GO" id="GO:0006269">
    <property type="term" value="P:DNA replication, synthesis of primer"/>
    <property type="evidence" value="ECO:0007669"/>
    <property type="project" value="UniProtKB-UniRule"/>
</dbReference>
<keyword evidence="2 12" id="KW-0639">Primosome</keyword>
<comment type="domain">
    <text evidence="12">Contains an N-terminal zinc-binding domain, a central core domain that contains the primase activity, and a C-terminal DnaB-binding domain.</text>
</comment>
<evidence type="ECO:0000256" key="6">
    <source>
        <dbReference type="ARBA" id="ARBA00022723"/>
    </source>
</evidence>
<dbReference type="Pfam" id="PF08275">
    <property type="entry name" value="DNAG_N"/>
    <property type="match status" value="1"/>
</dbReference>
<dbReference type="GO" id="GO:0005737">
    <property type="term" value="C:cytoplasm"/>
    <property type="evidence" value="ECO:0007669"/>
    <property type="project" value="TreeGrafter"/>
</dbReference>
<keyword evidence="11 12" id="KW-0804">Transcription</keyword>
<dbReference type="Gene3D" id="3.90.580.10">
    <property type="entry name" value="Zinc finger, CHC2-type domain"/>
    <property type="match status" value="1"/>
</dbReference>
<evidence type="ECO:0000313" key="19">
    <source>
        <dbReference type="Proteomes" id="UP000176429"/>
    </source>
</evidence>
<dbReference type="PIRSF" id="PIRSF002811">
    <property type="entry name" value="DnaG"/>
    <property type="match status" value="1"/>
</dbReference>
<evidence type="ECO:0000256" key="10">
    <source>
        <dbReference type="ARBA" id="ARBA00023125"/>
    </source>
</evidence>
<dbReference type="InterPro" id="IPR006171">
    <property type="entry name" value="TOPRIM_dom"/>
</dbReference>
<dbReference type="GO" id="GO:0003899">
    <property type="term" value="F:DNA-directed RNA polymerase activity"/>
    <property type="evidence" value="ECO:0007669"/>
    <property type="project" value="UniProtKB-UniRule"/>
</dbReference>
<keyword evidence="5 12" id="KW-0235">DNA replication</keyword>
<dbReference type="EC" id="2.7.7.101" evidence="12"/>
<evidence type="ECO:0000256" key="12">
    <source>
        <dbReference type="HAMAP-Rule" id="MF_00974"/>
    </source>
</evidence>
<dbReference type="InterPro" id="IPR030846">
    <property type="entry name" value="DnaG_bac"/>
</dbReference>
<dbReference type="InterPro" id="IPR002694">
    <property type="entry name" value="Znf_CHC2"/>
</dbReference>
<reference evidence="18 19" key="1">
    <citation type="journal article" date="2016" name="Nat. Commun.">
        <title>Thousands of microbial genomes shed light on interconnected biogeochemical processes in an aquifer system.</title>
        <authorList>
            <person name="Anantharaman K."/>
            <person name="Brown C.T."/>
            <person name="Hug L.A."/>
            <person name="Sharon I."/>
            <person name="Castelle C.J."/>
            <person name="Probst A.J."/>
            <person name="Thomas B.C."/>
            <person name="Singh A."/>
            <person name="Wilkins M.J."/>
            <person name="Karaoz U."/>
            <person name="Brodie E.L."/>
            <person name="Williams K.H."/>
            <person name="Hubbard S.S."/>
            <person name="Banfield J.F."/>
        </authorList>
    </citation>
    <scope>NUCLEOTIDE SEQUENCE [LARGE SCALE GENOMIC DNA]</scope>
</reference>
<evidence type="ECO:0000259" key="17">
    <source>
        <dbReference type="PROSITE" id="PS50880"/>
    </source>
</evidence>
<feature type="zinc finger region" description="CHC2-type" evidence="12 14">
    <location>
        <begin position="35"/>
        <end position="59"/>
    </location>
</feature>
<feature type="domain" description="Toprim" evidence="17">
    <location>
        <begin position="278"/>
        <end position="359"/>
    </location>
</feature>
<dbReference type="SMART" id="SM00400">
    <property type="entry name" value="ZnF_CHCC"/>
    <property type="match status" value="1"/>
</dbReference>
<comment type="subunit">
    <text evidence="12">Monomer. Interacts with DnaB.</text>
</comment>
<dbReference type="SMART" id="SM00493">
    <property type="entry name" value="TOPRIM"/>
    <property type="match status" value="1"/>
</dbReference>
<evidence type="ECO:0000256" key="7">
    <source>
        <dbReference type="ARBA" id="ARBA00022771"/>
    </source>
</evidence>
<keyword evidence="7 12" id="KW-0863">Zinc-finger</keyword>
<gene>
    <name evidence="12" type="primary">dnaG</name>
    <name evidence="18" type="ORF">A3H68_03785</name>
</gene>
<dbReference type="PROSITE" id="PS50880">
    <property type="entry name" value="TOPRIM"/>
    <property type="match status" value="1"/>
</dbReference>
<evidence type="ECO:0000256" key="8">
    <source>
        <dbReference type="ARBA" id="ARBA00022833"/>
    </source>
</evidence>
<evidence type="ECO:0000256" key="14">
    <source>
        <dbReference type="PIRSR" id="PIRSR002811-1"/>
    </source>
</evidence>
<keyword evidence="6 12" id="KW-0479">Metal-binding</keyword>
<keyword evidence="15" id="KW-0175">Coiled coil</keyword>
<dbReference type="AlphaFoldDB" id="A0A1G2NVB1"/>
<evidence type="ECO:0000256" key="16">
    <source>
        <dbReference type="SAM" id="MobiDB-lite"/>
    </source>
</evidence>
<dbReference type="Gene3D" id="3.40.1360.10">
    <property type="match status" value="1"/>
</dbReference>
<protein>
    <recommendedName>
        <fullName evidence="12 13">DNA primase</fullName>
        <ecNumber evidence="12">2.7.7.101</ecNumber>
    </recommendedName>
</protein>
<evidence type="ECO:0000256" key="5">
    <source>
        <dbReference type="ARBA" id="ARBA00022705"/>
    </source>
</evidence>
<comment type="cofactor">
    <cofactor evidence="12 13 14">
        <name>Zn(2+)</name>
        <dbReference type="ChEBI" id="CHEBI:29105"/>
    </cofactor>
    <text evidence="12 13 14">Binds 1 zinc ion per monomer.</text>
</comment>
<dbReference type="HAMAP" id="MF_00974">
    <property type="entry name" value="DNA_primase_DnaG"/>
    <property type="match status" value="1"/>
</dbReference>
<keyword evidence="3 12" id="KW-0808">Transferase</keyword>
<evidence type="ECO:0000313" key="18">
    <source>
        <dbReference type="EMBL" id="OHA40035.1"/>
    </source>
</evidence>
<feature type="compositionally biased region" description="Basic and acidic residues" evidence="16">
    <location>
        <begin position="226"/>
        <end position="248"/>
    </location>
</feature>
<evidence type="ECO:0000256" key="9">
    <source>
        <dbReference type="ARBA" id="ARBA00022842"/>
    </source>
</evidence>
<dbReference type="InterPro" id="IPR050219">
    <property type="entry name" value="DnaG_primase"/>
</dbReference>
<dbReference type="EMBL" id="MHSH01000055">
    <property type="protein sequence ID" value="OHA40035.1"/>
    <property type="molecule type" value="Genomic_DNA"/>
</dbReference>
<dbReference type="InterPro" id="IPR037068">
    <property type="entry name" value="DNA_primase_core_N_sf"/>
</dbReference>
<dbReference type="Gene3D" id="3.90.980.10">
    <property type="entry name" value="DNA primase, catalytic core, N-terminal domain"/>
    <property type="match status" value="1"/>
</dbReference>
<evidence type="ECO:0000256" key="4">
    <source>
        <dbReference type="ARBA" id="ARBA00022695"/>
    </source>
</evidence>
<dbReference type="Pfam" id="PF13155">
    <property type="entry name" value="Toprim_2"/>
    <property type="match status" value="1"/>
</dbReference>
<dbReference type="Proteomes" id="UP000176429">
    <property type="component" value="Unassembled WGS sequence"/>
</dbReference>
<evidence type="ECO:0000256" key="15">
    <source>
        <dbReference type="SAM" id="Coils"/>
    </source>
</evidence>
<name>A0A1G2NVB1_9BACT</name>
<comment type="function">
    <text evidence="12 13">RNA polymerase that catalyzes the synthesis of short RNA molecules used as primers for DNA polymerase during DNA replication.</text>
</comment>
<feature type="coiled-coil region" evidence="15">
    <location>
        <begin position="531"/>
        <end position="596"/>
    </location>
</feature>
<dbReference type="GO" id="GO:0000428">
    <property type="term" value="C:DNA-directed RNA polymerase complex"/>
    <property type="evidence" value="ECO:0007669"/>
    <property type="project" value="UniProtKB-KW"/>
</dbReference>
<dbReference type="InterPro" id="IPR036977">
    <property type="entry name" value="DNA_primase_Znf_CHC2"/>
</dbReference>
<evidence type="ECO:0000256" key="2">
    <source>
        <dbReference type="ARBA" id="ARBA00022515"/>
    </source>
</evidence>
<keyword evidence="1 12" id="KW-0240">DNA-directed RNA polymerase</keyword>
<dbReference type="CDD" id="cd03364">
    <property type="entry name" value="TOPRIM_DnaG_primases"/>
    <property type="match status" value="1"/>
</dbReference>
<feature type="region of interest" description="Disordered" evidence="16">
    <location>
        <begin position="221"/>
        <end position="248"/>
    </location>
</feature>
<dbReference type="InterPro" id="IPR019475">
    <property type="entry name" value="DNA_primase_DnaB-bd"/>
</dbReference>
<dbReference type="SUPFAM" id="SSF56731">
    <property type="entry name" value="DNA primase core"/>
    <property type="match status" value="1"/>
</dbReference>
<proteinExistence type="inferred from homology"/>